<gene>
    <name evidence="1" type="ORF">SCHPADRAFT_847573</name>
</gene>
<dbReference type="AlphaFoldDB" id="A0A0H2S599"/>
<protein>
    <submittedName>
        <fullName evidence="1">Uncharacterized protein</fullName>
    </submittedName>
</protein>
<dbReference type="InParanoid" id="A0A0H2S599"/>
<keyword evidence="2" id="KW-1185">Reference proteome</keyword>
<dbReference type="Gene3D" id="3.40.50.11350">
    <property type="match status" value="1"/>
</dbReference>
<organism evidence="1 2">
    <name type="scientific">Schizopora paradoxa</name>
    <dbReference type="NCBI Taxonomy" id="27342"/>
    <lineage>
        <taxon>Eukaryota</taxon>
        <taxon>Fungi</taxon>
        <taxon>Dikarya</taxon>
        <taxon>Basidiomycota</taxon>
        <taxon>Agaricomycotina</taxon>
        <taxon>Agaricomycetes</taxon>
        <taxon>Hymenochaetales</taxon>
        <taxon>Schizoporaceae</taxon>
        <taxon>Schizopora</taxon>
    </lineage>
</organism>
<evidence type="ECO:0000313" key="1">
    <source>
        <dbReference type="EMBL" id="KLO16858.1"/>
    </source>
</evidence>
<proteinExistence type="predicted"/>
<accession>A0A0H2S599</accession>
<reference evidence="1 2" key="1">
    <citation type="submission" date="2015-04" db="EMBL/GenBank/DDBJ databases">
        <title>Complete genome sequence of Schizopora paradoxa KUC8140, a cosmopolitan wood degrader in East Asia.</title>
        <authorList>
            <consortium name="DOE Joint Genome Institute"/>
            <person name="Min B."/>
            <person name="Park H."/>
            <person name="Jang Y."/>
            <person name="Kim J.-J."/>
            <person name="Kim K.H."/>
            <person name="Pangilinan J."/>
            <person name="Lipzen A."/>
            <person name="Riley R."/>
            <person name="Grigoriev I.V."/>
            <person name="Spatafora J.W."/>
            <person name="Choi I.-G."/>
        </authorList>
    </citation>
    <scope>NUCLEOTIDE SEQUENCE [LARGE SCALE GENOMIC DNA]</scope>
    <source>
        <strain evidence="1 2">KUC8140</strain>
    </source>
</reference>
<evidence type="ECO:0000313" key="2">
    <source>
        <dbReference type="Proteomes" id="UP000053477"/>
    </source>
</evidence>
<dbReference type="Proteomes" id="UP000053477">
    <property type="component" value="Unassembled WGS sequence"/>
</dbReference>
<dbReference type="OrthoDB" id="423313at2759"/>
<dbReference type="EMBL" id="KQ085911">
    <property type="protein sequence ID" value="KLO16858.1"/>
    <property type="molecule type" value="Genomic_DNA"/>
</dbReference>
<dbReference type="CDD" id="cd11296">
    <property type="entry name" value="O-FucT_like"/>
    <property type="match status" value="1"/>
</dbReference>
<name>A0A0H2S599_9AGAM</name>
<dbReference type="STRING" id="27342.A0A0H2S599"/>
<sequence length="459" mass="52045">MPTLSMFEGRNIFRIVIVLVLVLLLWNLALLGQQGVRAPESEIQQCSVDGAGGNKIVEDELEIPLLSTVPSTSFRDNLRPDTKYVTTWPSNGWTNDVMAYCNLILLGLMSERVPILPRFAPTHVGNDAGFIPVSEIFDLKRLGKSIGTPVLEWDMLKNYTRDNLEDLGCWGTHPTLFNGNVLRTTTEIQLGLDISYTAVPTWGHINHDMSLIKVNFIALAGLSYPKTRAEAIAKPPYPPFPARTSGNVLPPDEQLECFDYTYDLGMHEGWEWTYEWSPAWKQVGRHMHFAPWLVDVTEGMVKRALGIPEADVLPTLITLHIRRADFRMACDNENRPLDECFASLATYARRVEQVRDELRESQGIEIEHVLVTSDELDKDWWKDVHALGWFGIDHEKEETTTKYGKWYPVMIDVVAQSFGKGFIGTDRSTVSVVSAKRVTDWNNGVYRHVRWGWPGADDN</sequence>